<dbReference type="Proteomes" id="UP001338125">
    <property type="component" value="Unassembled WGS sequence"/>
</dbReference>
<evidence type="ECO:0000256" key="2">
    <source>
        <dbReference type="ARBA" id="ARBA00022723"/>
    </source>
</evidence>
<dbReference type="PROSITE" id="PS00086">
    <property type="entry name" value="CYTOCHROME_P450"/>
    <property type="match status" value="1"/>
</dbReference>
<evidence type="ECO:0000313" key="7">
    <source>
        <dbReference type="Proteomes" id="UP001338125"/>
    </source>
</evidence>
<keyword evidence="7" id="KW-1185">Reference proteome</keyword>
<keyword evidence="3 5" id="KW-0560">Oxidoreductase</keyword>
<keyword evidence="5" id="KW-0503">Monooxygenase</keyword>
<protein>
    <submittedName>
        <fullName evidence="6">Cytochrome P450 monooxygenase yanC-like protein</fullName>
    </submittedName>
</protein>
<evidence type="ECO:0000256" key="5">
    <source>
        <dbReference type="RuleBase" id="RU000461"/>
    </source>
</evidence>
<dbReference type="PANTHER" id="PTHR46300:SF12">
    <property type="entry name" value="P450, PUTATIVE (EUROFUNG)-RELATED"/>
    <property type="match status" value="1"/>
</dbReference>
<dbReference type="InterPro" id="IPR002401">
    <property type="entry name" value="Cyt_P450_E_grp-I"/>
</dbReference>
<evidence type="ECO:0000256" key="4">
    <source>
        <dbReference type="ARBA" id="ARBA00023004"/>
    </source>
</evidence>
<gene>
    <name evidence="6" type="ORF">PT974_11088</name>
</gene>
<dbReference type="PANTHER" id="PTHR46300">
    <property type="entry name" value="P450, PUTATIVE (EUROFUNG)-RELATED-RELATED"/>
    <property type="match status" value="1"/>
</dbReference>
<keyword evidence="2 5" id="KW-0479">Metal-binding</keyword>
<evidence type="ECO:0000313" key="6">
    <source>
        <dbReference type="EMBL" id="KAK5989561.1"/>
    </source>
</evidence>
<dbReference type="InterPro" id="IPR036396">
    <property type="entry name" value="Cyt_P450_sf"/>
</dbReference>
<evidence type="ECO:0000256" key="1">
    <source>
        <dbReference type="ARBA" id="ARBA00010617"/>
    </source>
</evidence>
<name>A0ABR0SBL6_9HYPO</name>
<accession>A0ABR0SBL6</accession>
<dbReference type="PRINTS" id="PR00385">
    <property type="entry name" value="P450"/>
</dbReference>
<dbReference type="InterPro" id="IPR017972">
    <property type="entry name" value="Cyt_P450_CS"/>
</dbReference>
<keyword evidence="4 5" id="KW-0408">Iron</keyword>
<dbReference type="SUPFAM" id="SSF48264">
    <property type="entry name" value="Cytochrome P450"/>
    <property type="match status" value="1"/>
</dbReference>
<reference evidence="6 7" key="1">
    <citation type="submission" date="2024-01" db="EMBL/GenBank/DDBJ databases">
        <title>Complete genome of Cladobotryum mycophilum ATHUM6906.</title>
        <authorList>
            <person name="Christinaki A.C."/>
            <person name="Myridakis A.I."/>
            <person name="Kouvelis V.N."/>
        </authorList>
    </citation>
    <scope>NUCLEOTIDE SEQUENCE [LARGE SCALE GENOMIC DNA]</scope>
    <source>
        <strain evidence="6 7">ATHUM6906</strain>
    </source>
</reference>
<comment type="caution">
    <text evidence="6">The sequence shown here is derived from an EMBL/GenBank/DDBJ whole genome shotgun (WGS) entry which is preliminary data.</text>
</comment>
<comment type="similarity">
    <text evidence="1 5">Belongs to the cytochrome P450 family.</text>
</comment>
<dbReference type="InterPro" id="IPR001128">
    <property type="entry name" value="Cyt_P450"/>
</dbReference>
<evidence type="ECO:0000256" key="3">
    <source>
        <dbReference type="ARBA" id="ARBA00023002"/>
    </source>
</evidence>
<keyword evidence="5" id="KW-0349">Heme</keyword>
<sequence length="365" mass="41711">MGTGSKYHDDLIEVASLGFLRAYLDEPQAWYAHNYRYPISVIYSIVTNSPLKKSTEELADLQKVTSTFLTSINSSPVDFFPQVARIPNFLQFWRSHWEKMGIFHYTVFKQWWEEMLSLNSPNLRPSFVFDSVLKDFSGTTEQAMYLTMFILAAGADNPRMTMNSGIMACMAYPAVMNKARYELDQVCGDNAGRLPGLKDLPQLPYVCAVVKEILRWRPTVPLIPQRVLVKDMELEGYRFPAGTEFLVNSTAVCANGYEKPHEFYPDRWLDTEKSGCDVKQDLWQYAFSAGKRSCVGYKLAQKEMLVVFARLLYCFNFVHAGDLDDTKLNAFAPGEPFAVKVTARSPLHEQLIRNEAVVCDMWEAR</sequence>
<proteinExistence type="inferred from homology"/>
<dbReference type="PRINTS" id="PR00463">
    <property type="entry name" value="EP450I"/>
</dbReference>
<dbReference type="Pfam" id="PF00067">
    <property type="entry name" value="p450"/>
    <property type="match status" value="1"/>
</dbReference>
<dbReference type="EMBL" id="JAVFKD010000015">
    <property type="protein sequence ID" value="KAK5989561.1"/>
    <property type="molecule type" value="Genomic_DNA"/>
</dbReference>
<dbReference type="InterPro" id="IPR050364">
    <property type="entry name" value="Cytochrome_P450_fung"/>
</dbReference>
<dbReference type="Gene3D" id="1.10.630.10">
    <property type="entry name" value="Cytochrome P450"/>
    <property type="match status" value="1"/>
</dbReference>
<organism evidence="6 7">
    <name type="scientific">Cladobotryum mycophilum</name>
    <dbReference type="NCBI Taxonomy" id="491253"/>
    <lineage>
        <taxon>Eukaryota</taxon>
        <taxon>Fungi</taxon>
        <taxon>Dikarya</taxon>
        <taxon>Ascomycota</taxon>
        <taxon>Pezizomycotina</taxon>
        <taxon>Sordariomycetes</taxon>
        <taxon>Hypocreomycetidae</taxon>
        <taxon>Hypocreales</taxon>
        <taxon>Hypocreaceae</taxon>
        <taxon>Cladobotryum</taxon>
    </lineage>
</organism>